<evidence type="ECO:0000313" key="2">
    <source>
        <dbReference type="Proteomes" id="UP000694864"/>
    </source>
</evidence>
<evidence type="ECO:0000256" key="1">
    <source>
        <dbReference type="SAM" id="MobiDB-lite"/>
    </source>
</evidence>
<feature type="region of interest" description="Disordered" evidence="1">
    <location>
        <begin position="442"/>
        <end position="461"/>
    </location>
</feature>
<reference evidence="2" key="1">
    <citation type="journal article" date="2014" name="Nat. Commun.">
        <title>The emerging biofuel crop Camelina sativa retains a highly undifferentiated hexaploid genome structure.</title>
        <authorList>
            <person name="Kagale S."/>
            <person name="Koh C."/>
            <person name="Nixon J."/>
            <person name="Bollina V."/>
            <person name="Clarke W.E."/>
            <person name="Tuteja R."/>
            <person name="Spillane C."/>
            <person name="Robinson S.J."/>
            <person name="Links M.G."/>
            <person name="Clarke C."/>
            <person name="Higgins E.E."/>
            <person name="Huebert T."/>
            <person name="Sharpe A.G."/>
            <person name="Parkin I.A."/>
        </authorList>
    </citation>
    <scope>NUCLEOTIDE SEQUENCE [LARGE SCALE GENOMIC DNA]</scope>
    <source>
        <strain evidence="2">cv. DH55</strain>
    </source>
</reference>
<proteinExistence type="predicted"/>
<dbReference type="GeneID" id="104751571"/>
<accession>A0ABM0WJ68</accession>
<dbReference type="Proteomes" id="UP000694864">
    <property type="component" value="Chromosome 16"/>
</dbReference>
<feature type="region of interest" description="Disordered" evidence="1">
    <location>
        <begin position="469"/>
        <end position="512"/>
    </location>
</feature>
<protein>
    <submittedName>
        <fullName evidence="3">Uncharacterized protein LOC104751571 isoform X1</fullName>
    </submittedName>
</protein>
<dbReference type="RefSeq" id="XP_010471830.1">
    <property type="nucleotide sequence ID" value="XM_010473528.1"/>
</dbReference>
<name>A0ABM0WJ68_CAMSA</name>
<keyword evidence="2" id="KW-1185">Reference proteome</keyword>
<feature type="region of interest" description="Disordered" evidence="1">
    <location>
        <begin position="346"/>
        <end position="369"/>
    </location>
</feature>
<feature type="compositionally biased region" description="Basic and acidic residues" evidence="1">
    <location>
        <begin position="442"/>
        <end position="453"/>
    </location>
</feature>
<feature type="compositionally biased region" description="Basic and acidic residues" evidence="1">
    <location>
        <begin position="529"/>
        <end position="542"/>
    </location>
</feature>
<evidence type="ECO:0000313" key="3">
    <source>
        <dbReference type="RefSeq" id="XP_010471830.1"/>
    </source>
</evidence>
<organism evidence="2 3">
    <name type="scientific">Camelina sativa</name>
    <name type="common">False flax</name>
    <name type="synonym">Myagrum sativum</name>
    <dbReference type="NCBI Taxonomy" id="90675"/>
    <lineage>
        <taxon>Eukaryota</taxon>
        <taxon>Viridiplantae</taxon>
        <taxon>Streptophyta</taxon>
        <taxon>Embryophyta</taxon>
        <taxon>Tracheophyta</taxon>
        <taxon>Spermatophyta</taxon>
        <taxon>Magnoliopsida</taxon>
        <taxon>eudicotyledons</taxon>
        <taxon>Gunneridae</taxon>
        <taxon>Pentapetalae</taxon>
        <taxon>rosids</taxon>
        <taxon>malvids</taxon>
        <taxon>Brassicales</taxon>
        <taxon>Brassicaceae</taxon>
        <taxon>Camelineae</taxon>
        <taxon>Camelina</taxon>
    </lineage>
</organism>
<gene>
    <name evidence="3" type="primary">LOC104751571</name>
</gene>
<sequence>MEFHRMKRKRLQALSKKHGIPANIKNTEMARRLAYIFEKETFTELIVLPDDSDEVDVVKDDLVVKKVRFSPENEVFEFTRSMKGKDVRTRSEGIDNVGESGIELRRSTRILDKGKTVVSGGVTQEECKGTELMALEQFEYEADISESEQDGFMVEKVGRRSTRIASKAGTLLPANRSKLLVDIDDKEDQLVKNNVKELVSMVQDTGNCHHRKDVQDDPKFEKVPRRSRRIGRDIDVQANTLEDQRRSTRLKARSTVVTSQKSELATNQTKELSIDCEVQTTEDYRMMKVQDASKVEMVPRRSKRGCNEISVLMDKQPVKAVKLDHLGVKKAPNQFKQREKRLSKLLVDDGQAQKGDKQPKKTFGNGSEDKKLLRSLTHTTLANTLGQAMSSSTKPCSVIDSEKDGASVDNLKKSNVIDEMQMDDSFENPIVVEENLVEKKTGETLEKKRDRSRQGNQTPRKLLDQYAHFEQEEADKSNVGSRGSSKRSETMNQICVKEKPQGMIENSTFPSDTKAAESVLITENVLDSTPDKAVESSQRKNTQELNSELTEDKREERLERDSVLIAAVKENEKEVSSCSVLLSDRLSPASMQYSVSNSKAELFAPTGHIFVKENASIVVEENTKTMDEILICTPMSELKEQTCLEAILENSAECWKEIHPSKADEKISLEKDVQAANLHGNVLEYNTVGCLSAGPAIGSSNTMKTVNQELVKDTQQGMTEEHSPSTSETKAAEPVTISKNDLDFALKVSGHSLERCTQDLDSELLEGEHEQKTFLMAVTKKGKGEASSLSKFLVERSEVNTRPDIRSTGCYLSVEETTSPAKAHLRMSHPKAKLGVPTSRIFDKDIVSTVITEENIKTKEDTLICTPRSELKEHSSISKLAKIEAECCKETHLSKDDEKGMEDSLSTSETKAAVSVMISENVLETTLESSIDISQRRNTQELHSELMEGECEEKHEQDTVLMASTKEKVESSSLSLFLMERSEVNNPAVELFVETTQPPTSVLLAVSNPEAELGDPTDHILVKDIASTVIAKEDINTKDEIFISTPTCELKEHNFVAKLAEEKAILEYSSECQNEIQSGEDGETGSLKKTIQAENLYGNFSGYNTKNSSLGECVNLEMLDEILEKSEQKSYFERGCKLNALELKRCSSTDITSHSLEENNVSKCFEEDNTEALSLPLPRNNDSSSSDELAIFTTPERKLMLMERSSERGKMRAADSVTQHNDEAVESHAIVFTTPKQVSTLGNAEIDEAGKEDEAEVSTGLQNDQPLANFEPNETGWQGINSAEKSCLFTSAERQLLYGGSEQKEAVIIGEIVGEEFHDVYVIPNVPVKHTFPENSELDEAAEGDVNKSVKLRVDSGIFTSAEKHFETDEGVKGDNITAKSHVVSDLLTAAEGHFLLMGVSEPDEAEKSREKGMALAAESMTERNDEVGESHAVVFTTPKQVSTLGDAGIDEEHTSTIFPDEFDVKESIVLTSQVKQGDRSGMNEENRTVELQRDSGTCSLDAHTLLGNYVSGGGNNPMEFYEDYVVFTDQERYELAGSVGHDKARESEGKEVVQFYEKSEVSTGLHSAQPLAFSELSETGRQGINSSDKSGLFTSVERQLLYGASEQKEAVKTGEKAGAEYHDGFDVPENSELNEAAKGEENKYVEFRVASFTSAEKHLETDEGVKGDNITAMSHAVSDVLSAVEGQFLMGESEPDEAEKKYRENNDVDMLGESNTSFGPEMHMLFGESELDGTKNIRDYTATTCEESFAFTSPERRQLLVNFEPYSARKKEQKVVEDSVVQESLLAVQDFRENTIADSSSSIASKFVYINYSNAGIETAGAELMPKGSQAEDVAGHISHVDSLNLFDFETEEAESIMEAEINVSFSSYVALPAKGNSETIDEISHDLEVAGTCSMVSEESGPSTDNQNQIHDALEELAITDINEADKLTKNIQKGLEGNFLLNSSGGSYVNVSGKTCILAGTEDEDEAAGPVATAFDKEMISREATPETRKEISEMQVRREPSLIYGTQVKPKRHDMKENAPNLKIVHNLNVTAPRTSKRQPLQDLGKN</sequence>
<reference evidence="3" key="2">
    <citation type="submission" date="2025-08" db="UniProtKB">
        <authorList>
            <consortium name="RefSeq"/>
        </authorList>
    </citation>
    <scope>IDENTIFICATION</scope>
    <source>
        <tissue evidence="3">Leaf</tissue>
    </source>
</reference>
<feature type="region of interest" description="Disordered" evidence="1">
    <location>
        <begin position="527"/>
        <end position="557"/>
    </location>
</feature>